<protein>
    <recommendedName>
        <fullName evidence="7">SCP domain-containing protein</fullName>
    </recommendedName>
</protein>
<dbReference type="PRINTS" id="PR00313">
    <property type="entry name" value="CABNDNGRPT"/>
</dbReference>
<evidence type="ECO:0000256" key="1">
    <source>
        <dbReference type="ARBA" id="ARBA00004613"/>
    </source>
</evidence>
<sequence length="512" mass="54590">MPFINHFEDIKMTFNKSALCVALALGLSNYAIAGCGGLSDGASAYIDGDTLKINGTSSSEKFTLSLSGDNLTVTRKVGSSSSCDKFYLSQIDGIQASLNSGNDTYNGKDIAVVQKVYGGNGNDHITTGRKNDYIRGGNNNDKIFGSSGNDFIIGDRGNDEIDGGYGNDRISGGNGHDMLFGSYNNDIITGENGGDLIMGGQGSDTLYGGNGNDYIGGGCTLENANGADIYEQSACNDDDDRADKLYGGDGHDVLSGGGGSDTLYGDDGHDYLTGNGGREDRLYGGEGDDALFENGDGNPNNQRWHKAWGNGGDDIIVTNGENSNQEGGGGNDVIIALSTNFDAKIHGGKNGDYIWTGDSAPEGTCGKGEDKGMAFLNSCESTTWVKDYQGLLSKVDKKKNFDNPYYDAANAAVELDGSHTGFKKGWRDYGKNQKPSVLYDIVSPAVFKRWQSNKNTAPYSYYEWGVTFRSGYGAYGTYTNCVENKVAYYCKFQLGYSQSCYDKEGDSVACSN</sequence>
<dbReference type="GO" id="GO:0005576">
    <property type="term" value="C:extracellular region"/>
    <property type="evidence" value="ECO:0007669"/>
    <property type="project" value="UniProtKB-SubCell"/>
</dbReference>
<reference evidence="5 6" key="1">
    <citation type="submission" date="2013-07" db="EMBL/GenBank/DDBJ databases">
        <title>Comparative Genomic and Metabolomic Analysis of Twelve Strains of Pseudoalteromonas luteoviolacea.</title>
        <authorList>
            <person name="Vynne N.G."/>
            <person name="Mansson M."/>
            <person name="Gram L."/>
        </authorList>
    </citation>
    <scope>NUCLEOTIDE SEQUENCE [LARGE SCALE GENOMIC DNA]</scope>
    <source>
        <strain evidence="5 6">NCIMB 1942</strain>
    </source>
</reference>
<dbReference type="GO" id="GO:0005509">
    <property type="term" value="F:calcium ion binding"/>
    <property type="evidence" value="ECO:0007669"/>
    <property type="project" value="InterPro"/>
</dbReference>
<gene>
    <name evidence="5" type="ORF">N482_18750</name>
</gene>
<comment type="subcellular location">
    <subcellularLocation>
        <location evidence="1">Secreted</location>
    </subcellularLocation>
</comment>
<dbReference type="Pfam" id="PF00353">
    <property type="entry name" value="HemolysinCabind"/>
    <property type="match status" value="4"/>
</dbReference>
<dbReference type="PANTHER" id="PTHR38340">
    <property type="entry name" value="S-LAYER PROTEIN"/>
    <property type="match status" value="1"/>
</dbReference>
<feature type="chain" id="PRO_5007883009" description="SCP domain-containing protein" evidence="4">
    <location>
        <begin position="34"/>
        <end position="512"/>
    </location>
</feature>
<dbReference type="Gene3D" id="2.150.10.10">
    <property type="entry name" value="Serralysin-like metalloprotease, C-terminal"/>
    <property type="match status" value="2"/>
</dbReference>
<evidence type="ECO:0000313" key="6">
    <source>
        <dbReference type="Proteomes" id="UP000076587"/>
    </source>
</evidence>
<dbReference type="AlphaFoldDB" id="A0A166Z2L5"/>
<evidence type="ECO:0000256" key="4">
    <source>
        <dbReference type="SAM" id="SignalP"/>
    </source>
</evidence>
<dbReference type="EMBL" id="AUXT01000202">
    <property type="protein sequence ID" value="KZN43763.1"/>
    <property type="molecule type" value="Genomic_DNA"/>
</dbReference>
<dbReference type="InterPro" id="IPR050557">
    <property type="entry name" value="RTX_toxin/Mannuronan_C5-epim"/>
</dbReference>
<dbReference type="Proteomes" id="UP000076587">
    <property type="component" value="Unassembled WGS sequence"/>
</dbReference>
<keyword evidence="4" id="KW-0732">Signal</keyword>
<evidence type="ECO:0000256" key="2">
    <source>
        <dbReference type="ARBA" id="ARBA00022525"/>
    </source>
</evidence>
<name>A0A166Z2L5_9GAMM</name>
<dbReference type="InterPro" id="IPR001343">
    <property type="entry name" value="Hemolysn_Ca-bd"/>
</dbReference>
<dbReference type="SUPFAM" id="SSF51120">
    <property type="entry name" value="beta-Roll"/>
    <property type="match status" value="2"/>
</dbReference>
<proteinExistence type="predicted"/>
<evidence type="ECO:0000256" key="3">
    <source>
        <dbReference type="ARBA" id="ARBA00022837"/>
    </source>
</evidence>
<feature type="signal peptide" evidence="4">
    <location>
        <begin position="1"/>
        <end position="33"/>
    </location>
</feature>
<evidence type="ECO:0008006" key="7">
    <source>
        <dbReference type="Google" id="ProtNLM"/>
    </source>
</evidence>
<dbReference type="PANTHER" id="PTHR38340:SF1">
    <property type="entry name" value="S-LAYER PROTEIN"/>
    <property type="match status" value="1"/>
</dbReference>
<keyword evidence="2" id="KW-0964">Secreted</keyword>
<dbReference type="PROSITE" id="PS00330">
    <property type="entry name" value="HEMOLYSIN_CALCIUM"/>
    <property type="match status" value="3"/>
</dbReference>
<accession>A0A166Z2L5</accession>
<comment type="caution">
    <text evidence="5">The sequence shown here is derived from an EMBL/GenBank/DDBJ whole genome shotgun (WGS) entry which is preliminary data.</text>
</comment>
<evidence type="ECO:0000313" key="5">
    <source>
        <dbReference type="EMBL" id="KZN43763.1"/>
    </source>
</evidence>
<keyword evidence="3" id="KW-0106">Calcium</keyword>
<organism evidence="5 6">
    <name type="scientific">Pseudoalteromonas luteoviolacea NCIMB 1942</name>
    <dbReference type="NCBI Taxonomy" id="1365253"/>
    <lineage>
        <taxon>Bacteria</taxon>
        <taxon>Pseudomonadati</taxon>
        <taxon>Pseudomonadota</taxon>
        <taxon>Gammaproteobacteria</taxon>
        <taxon>Alteromonadales</taxon>
        <taxon>Pseudoalteromonadaceae</taxon>
        <taxon>Pseudoalteromonas</taxon>
    </lineage>
</organism>
<dbReference type="PATRIC" id="fig|1365253.3.peg.4517"/>
<dbReference type="InterPro" id="IPR018511">
    <property type="entry name" value="Hemolysin-typ_Ca-bd_CS"/>
</dbReference>
<dbReference type="InterPro" id="IPR011049">
    <property type="entry name" value="Serralysin-like_metalloprot_C"/>
</dbReference>